<accession>A0A125S9K3</accession>
<keyword evidence="3" id="KW-0732">Signal</keyword>
<dbReference type="InterPro" id="IPR050918">
    <property type="entry name" value="CNF-like_PLA2_Inhibitor"/>
</dbReference>
<dbReference type="SUPFAM" id="SSF57302">
    <property type="entry name" value="Snake toxin-like"/>
    <property type="match status" value="2"/>
</dbReference>
<evidence type="ECO:0000256" key="2">
    <source>
        <dbReference type="ARBA" id="ARBA00022525"/>
    </source>
</evidence>
<proteinExistence type="evidence at transcript level"/>
<keyword evidence="2" id="KW-0964">Secreted</keyword>
<protein>
    <submittedName>
        <fullName evidence="5">Sodefrin-like factor</fullName>
    </submittedName>
</protein>
<feature type="domain" description="UPAR/Ly6" evidence="4">
    <location>
        <begin position="118"/>
        <end position="185"/>
    </location>
</feature>
<evidence type="ECO:0000256" key="3">
    <source>
        <dbReference type="SAM" id="SignalP"/>
    </source>
</evidence>
<dbReference type="EMBL" id="KU043451">
    <property type="protein sequence ID" value="AME17849.1"/>
    <property type="molecule type" value="mRNA"/>
</dbReference>
<sequence length="201" mass="21708">MRVLLTATAVLFAITRGNCIICEQCSNINSCSGFFAPCPAEVTHCVKGLENSTVGSNVRLLAYKGCVDPSRQATCDKEVIFRSSRMSLYITRECCDSDSCNSKNTKQAALRIPKTPNGFKCPDCDTDRSTTGCAPVRELQCTGNEKQCATFMGRASRPGDSVRGYTVYACATKDACEVGISSMEGTKVSQFDLKCSDPIKV</sequence>
<dbReference type="AlphaFoldDB" id="A0A125S9K3"/>
<dbReference type="InterPro" id="IPR016054">
    <property type="entry name" value="LY6_UPA_recep-like"/>
</dbReference>
<dbReference type="Pfam" id="PF00021">
    <property type="entry name" value="UPAR_LY6"/>
    <property type="match status" value="2"/>
</dbReference>
<dbReference type="CDD" id="cd23572">
    <property type="entry name" value="TFP_LU_ECD_PINLYP_rpt2"/>
    <property type="match status" value="1"/>
</dbReference>
<comment type="subcellular location">
    <subcellularLocation>
        <location evidence="1">Secreted</location>
    </subcellularLocation>
</comment>
<evidence type="ECO:0000259" key="4">
    <source>
        <dbReference type="Pfam" id="PF00021"/>
    </source>
</evidence>
<dbReference type="PANTHER" id="PTHR20914">
    <property type="entry name" value="LY6/PLAUR DOMAIN-CONTAINING PROTEIN 8"/>
    <property type="match status" value="1"/>
</dbReference>
<dbReference type="GO" id="GO:0005576">
    <property type="term" value="C:extracellular region"/>
    <property type="evidence" value="ECO:0007669"/>
    <property type="project" value="UniProtKB-SubCell"/>
</dbReference>
<evidence type="ECO:0000313" key="5">
    <source>
        <dbReference type="EMBL" id="AME17849.1"/>
    </source>
</evidence>
<gene>
    <name evidence="5" type="primary">SPF1</name>
</gene>
<reference evidence="5" key="1">
    <citation type="journal article" date="2016" name="Sci. Rep.">
        <title>Courtship Pheromone Use in a Model Urodele, the Mexican Axolotl (Ambystoma mexicanum).</title>
        <authorList>
            <person name="Maex M."/>
            <person name="Van Bocxlaer I."/>
            <person name="Mortier A."/>
            <person name="Proost P."/>
            <person name="Bossuyt F."/>
        </authorList>
    </citation>
    <scope>NUCLEOTIDE SEQUENCE</scope>
</reference>
<organism evidence="5">
    <name type="scientific">Ambystoma mexicanum</name>
    <name type="common">Axolotl</name>
    <dbReference type="NCBI Taxonomy" id="8296"/>
    <lineage>
        <taxon>Eukaryota</taxon>
        <taxon>Metazoa</taxon>
        <taxon>Chordata</taxon>
        <taxon>Craniata</taxon>
        <taxon>Vertebrata</taxon>
        <taxon>Euteleostomi</taxon>
        <taxon>Amphibia</taxon>
        <taxon>Batrachia</taxon>
        <taxon>Caudata</taxon>
        <taxon>Salamandroidea</taxon>
        <taxon>Ambystomatidae</taxon>
        <taxon>Ambystoma</taxon>
    </lineage>
</organism>
<dbReference type="InterPro" id="IPR045860">
    <property type="entry name" value="Snake_toxin-like_sf"/>
</dbReference>
<feature type="chain" id="PRO_5007179706" evidence="3">
    <location>
        <begin position="20"/>
        <end position="201"/>
    </location>
</feature>
<dbReference type="PANTHER" id="PTHR20914:SF9">
    <property type="entry name" value="COILED, ISOFORM A"/>
    <property type="match status" value="1"/>
</dbReference>
<evidence type="ECO:0000256" key="1">
    <source>
        <dbReference type="ARBA" id="ARBA00004613"/>
    </source>
</evidence>
<dbReference type="Gene3D" id="2.10.60.10">
    <property type="entry name" value="CD59"/>
    <property type="match status" value="2"/>
</dbReference>
<feature type="domain" description="UPAR/Ly6" evidence="4">
    <location>
        <begin position="19"/>
        <end position="102"/>
    </location>
</feature>
<name>A0A125S9K3_AMBME</name>
<feature type="signal peptide" evidence="3">
    <location>
        <begin position="1"/>
        <end position="19"/>
    </location>
</feature>